<feature type="transmembrane region" description="Helical" evidence="2">
    <location>
        <begin position="537"/>
        <end position="557"/>
    </location>
</feature>
<comment type="caution">
    <text evidence="3">The sequence shown here is derived from an EMBL/GenBank/DDBJ whole genome shotgun (WGS) entry which is preliminary data.</text>
</comment>
<organism evidence="3 4">
    <name type="scientific">Hondaea fermentalgiana</name>
    <dbReference type="NCBI Taxonomy" id="2315210"/>
    <lineage>
        <taxon>Eukaryota</taxon>
        <taxon>Sar</taxon>
        <taxon>Stramenopiles</taxon>
        <taxon>Bigyra</taxon>
        <taxon>Labyrinthulomycetes</taxon>
        <taxon>Thraustochytrida</taxon>
        <taxon>Thraustochytriidae</taxon>
        <taxon>Hondaea</taxon>
    </lineage>
</organism>
<evidence type="ECO:0000313" key="4">
    <source>
        <dbReference type="Proteomes" id="UP000241890"/>
    </source>
</evidence>
<feature type="transmembrane region" description="Helical" evidence="2">
    <location>
        <begin position="56"/>
        <end position="80"/>
    </location>
</feature>
<feature type="transmembrane region" description="Helical" evidence="2">
    <location>
        <begin position="405"/>
        <end position="427"/>
    </location>
</feature>
<sequence>MGSCTALEDIRDLLEESGYLERTSFLDLIVRNNIRDMSTPEALARTTKCYDWGSKTIFYCWNAIILFTALLFPRLLGVYLHATKEAKFRRPIQELATRLVWDKYFGKGGRRRGQMAQPESKTFKDIQQNLQLFQKQKGQEVPLSHRGKWYILRDILQPSRPYAVGIQKLASRSLAKLVDLVESSEDNAEDEDDVDAEVDDAARETDFELEKKISKARDQVDDAEQDTEFFYEELHSTFGEYQHARKGPQPAHASTIAQAKEAMDFARTQFDDATKKLREAEESLEGLYEERRQYRVKLKSERDKGKRPSVIMQAIIQVVENEERAWTFNQWLRGVWSVLWNEHGFLSKSHTPSAVASLSEKEYGNRLSAQVWRKDGGDGPSKQMTSWEEQATEYATQVVARWEKLAFIGWILSWIALVVYIAMLIAWPGANDIMATLEESVFDTIVASPGCPRLSDIVANRIVAFGGECVETETIRSFLEVLETAASIEEQIADLDSALHSFVEDGGKQNFMLRFMVQTKYCAPPSRSDQLFANINVMRAILLPSIVLPTLIFFIYVPTKHRNFFPKAFKVAIYKTYRTIKRAMVITIEGTLHIGALWLWRIAKTVGTLLAKALIYIVIGIPLAILGCALALGFVALGVAVLLVAGASAIAIGIPLGVIFFIAKGVQRLVQKLAQGLRALHNIVVSHLPSRCELCALEFHRYRRWYRCPDHYCRAHRFRADTKISQCPECNGQRLCN</sequence>
<keyword evidence="2" id="KW-1133">Transmembrane helix</keyword>
<dbReference type="EMBL" id="BEYU01000266">
    <property type="protein sequence ID" value="GBG35048.1"/>
    <property type="molecule type" value="Genomic_DNA"/>
</dbReference>
<dbReference type="Proteomes" id="UP000241890">
    <property type="component" value="Unassembled WGS sequence"/>
</dbReference>
<keyword evidence="4" id="KW-1185">Reference proteome</keyword>
<accession>A0A2R5GZ02</accession>
<dbReference type="AlphaFoldDB" id="A0A2R5GZ02"/>
<feature type="transmembrane region" description="Helical" evidence="2">
    <location>
        <begin position="613"/>
        <end position="635"/>
    </location>
</feature>
<feature type="transmembrane region" description="Helical" evidence="2">
    <location>
        <begin position="641"/>
        <end position="663"/>
    </location>
</feature>
<reference evidence="3 4" key="1">
    <citation type="submission" date="2017-12" db="EMBL/GenBank/DDBJ databases">
        <title>Sequencing, de novo assembly and annotation of complete genome of a new Thraustochytrid species, strain FCC1311.</title>
        <authorList>
            <person name="Sedici K."/>
            <person name="Godart F."/>
            <person name="Aiese Cigliano R."/>
            <person name="Sanseverino W."/>
            <person name="Barakat M."/>
            <person name="Ortet P."/>
            <person name="Marechal E."/>
            <person name="Cagnac O."/>
            <person name="Amato A."/>
        </authorList>
    </citation>
    <scope>NUCLEOTIDE SEQUENCE [LARGE SCALE GENOMIC DNA]</scope>
</reference>
<proteinExistence type="predicted"/>
<name>A0A2R5GZ02_9STRA</name>
<evidence type="ECO:0000256" key="2">
    <source>
        <dbReference type="SAM" id="Phobius"/>
    </source>
</evidence>
<gene>
    <name evidence="3" type="ORF">FCC1311_112712</name>
</gene>
<feature type="coiled-coil region" evidence="1">
    <location>
        <begin position="206"/>
        <end position="304"/>
    </location>
</feature>
<keyword evidence="2" id="KW-0812">Transmembrane</keyword>
<keyword evidence="1" id="KW-0175">Coiled coil</keyword>
<evidence type="ECO:0000256" key="1">
    <source>
        <dbReference type="SAM" id="Coils"/>
    </source>
</evidence>
<dbReference type="InParanoid" id="A0A2R5GZ02"/>
<protein>
    <submittedName>
        <fullName evidence="3">Uncharacterized protein</fullName>
    </submittedName>
</protein>
<evidence type="ECO:0000313" key="3">
    <source>
        <dbReference type="EMBL" id="GBG35048.1"/>
    </source>
</evidence>
<keyword evidence="2" id="KW-0472">Membrane</keyword>